<protein>
    <submittedName>
        <fullName evidence="2">Uncharacterized protein</fullName>
    </submittedName>
</protein>
<keyword evidence="3" id="KW-1185">Reference proteome</keyword>
<name>A0ABD0NQB9_CIRMR</name>
<dbReference type="EMBL" id="JAMKFB020000020">
    <property type="protein sequence ID" value="KAL0164129.1"/>
    <property type="molecule type" value="Genomic_DNA"/>
</dbReference>
<feature type="non-terminal residue" evidence="2">
    <location>
        <position position="125"/>
    </location>
</feature>
<proteinExistence type="predicted"/>
<feature type="non-terminal residue" evidence="2">
    <location>
        <position position="1"/>
    </location>
</feature>
<accession>A0ABD0NQB9</accession>
<gene>
    <name evidence="2" type="ORF">M9458_039882</name>
</gene>
<comment type="caution">
    <text evidence="2">The sequence shown here is derived from an EMBL/GenBank/DDBJ whole genome shotgun (WGS) entry which is preliminary data.</text>
</comment>
<feature type="compositionally biased region" description="Polar residues" evidence="1">
    <location>
        <begin position="61"/>
        <end position="70"/>
    </location>
</feature>
<evidence type="ECO:0000313" key="3">
    <source>
        <dbReference type="Proteomes" id="UP001529510"/>
    </source>
</evidence>
<feature type="compositionally biased region" description="Acidic residues" evidence="1">
    <location>
        <begin position="15"/>
        <end position="29"/>
    </location>
</feature>
<reference evidence="2 3" key="1">
    <citation type="submission" date="2024-05" db="EMBL/GenBank/DDBJ databases">
        <title>Genome sequencing and assembly of Indian major carp, Cirrhinus mrigala (Hamilton, 1822).</title>
        <authorList>
            <person name="Mohindra V."/>
            <person name="Chowdhury L.M."/>
            <person name="Lal K."/>
            <person name="Jena J.K."/>
        </authorList>
    </citation>
    <scope>NUCLEOTIDE SEQUENCE [LARGE SCALE GENOMIC DNA]</scope>
    <source>
        <strain evidence="2">CM1030</strain>
        <tissue evidence="2">Blood</tissue>
    </source>
</reference>
<sequence>PHVSALTNAVRIEQLSDDEDVDITDDFSDDGLQSENQPEPPGSPDCDHKEELSPMLPPSDILSNPLSEPGSTAADGPTDPDTNGNAGITHLGIDPEPEEESWNHFSKSGSPGKHSLSEEESTERA</sequence>
<evidence type="ECO:0000313" key="2">
    <source>
        <dbReference type="EMBL" id="KAL0164129.1"/>
    </source>
</evidence>
<dbReference type="Proteomes" id="UP001529510">
    <property type="component" value="Unassembled WGS sequence"/>
</dbReference>
<organism evidence="2 3">
    <name type="scientific">Cirrhinus mrigala</name>
    <name type="common">Mrigala</name>
    <dbReference type="NCBI Taxonomy" id="683832"/>
    <lineage>
        <taxon>Eukaryota</taxon>
        <taxon>Metazoa</taxon>
        <taxon>Chordata</taxon>
        <taxon>Craniata</taxon>
        <taxon>Vertebrata</taxon>
        <taxon>Euteleostomi</taxon>
        <taxon>Actinopterygii</taxon>
        <taxon>Neopterygii</taxon>
        <taxon>Teleostei</taxon>
        <taxon>Ostariophysi</taxon>
        <taxon>Cypriniformes</taxon>
        <taxon>Cyprinidae</taxon>
        <taxon>Labeoninae</taxon>
        <taxon>Labeonini</taxon>
        <taxon>Cirrhinus</taxon>
    </lineage>
</organism>
<evidence type="ECO:0000256" key="1">
    <source>
        <dbReference type="SAM" id="MobiDB-lite"/>
    </source>
</evidence>
<feature type="region of interest" description="Disordered" evidence="1">
    <location>
        <begin position="14"/>
        <end position="125"/>
    </location>
</feature>
<dbReference type="AlphaFoldDB" id="A0ABD0NQB9"/>